<feature type="region of interest" description="Disordered" evidence="9">
    <location>
        <begin position="349"/>
        <end position="373"/>
    </location>
</feature>
<evidence type="ECO:0000256" key="3">
    <source>
        <dbReference type="ARBA" id="ARBA00022449"/>
    </source>
</evidence>
<keyword evidence="7" id="KW-0406">Ion transport</keyword>
<feature type="transmembrane region" description="Helical" evidence="10">
    <location>
        <begin position="326"/>
        <end position="344"/>
    </location>
</feature>
<dbReference type="GO" id="GO:0005509">
    <property type="term" value="F:calcium ion binding"/>
    <property type="evidence" value="ECO:0007669"/>
    <property type="project" value="InterPro"/>
</dbReference>
<feature type="region of interest" description="Disordered" evidence="9">
    <location>
        <begin position="56"/>
        <end position="89"/>
    </location>
</feature>
<dbReference type="OrthoDB" id="1654420at2759"/>
<evidence type="ECO:0000256" key="4">
    <source>
        <dbReference type="ARBA" id="ARBA00022692"/>
    </source>
</evidence>
<dbReference type="PROSITE" id="PS00018">
    <property type="entry name" value="EF_HAND_1"/>
    <property type="match status" value="1"/>
</dbReference>
<sequence>MAIGIVSTQLWPQHVTARLGASRHGTRARMPFMASVFASLIGVVVIALCGAAPTAGAPANASATPPASAPRRSSAESGSNAGASGNGTTRLFERFDLDGDNLLNEREVAALLRQLKIQSSTTRSAQGSKAGAASTGHGAGSSASGSGSSSGSSAQQGGGTGGREKGMHDVSLDGETISVGDSEFELLFKQLSNLKHTRDPSKDPRMSLQEDIVFIRDLMYTLAAAVVGGALVSYAKQPSLIGFLVGGMMIGPGGLNAITELVEMETLASVGIALILFSLGIEFSMAEILAVKRVALYGGFMSMLLTVALSIVVVPLLALADNFQEAIVVGLAVWLSSTAVVLQCTSPSDDQRTETARQQPRASSGGAGGGGGGGGGGGCNGVMGSDFATEEAVDGFDAAKSRRVMFALLIFQDVAIGMIIAILPALRGSLSTFTDQVLGSFLRLSVFVVLSLLVAEFLLPLYLEALDRARSNVIFTLGVIVFCLLFAYISERLGLAIELGAFAAGVTISESKHRERVDHAIRNIKDMFASIFFVCIGLMIHWRYFYLNFVRVILMLVFIICSKTLAMGIVIQLFGQLSSRTAWAAALALSQAGEFTFVIASKAQALQLFSGADLRVLNGATALSMLLTPGLVRMARRMAPVKTYSGI</sequence>
<dbReference type="PANTHER" id="PTHR16254">
    <property type="entry name" value="POTASSIUM/PROTON ANTIPORTER-RELATED"/>
    <property type="match status" value="1"/>
</dbReference>
<dbReference type="GO" id="GO:0015386">
    <property type="term" value="F:potassium:proton antiporter activity"/>
    <property type="evidence" value="ECO:0007669"/>
    <property type="project" value="InterPro"/>
</dbReference>
<evidence type="ECO:0000313" key="12">
    <source>
        <dbReference type="EMBL" id="KAA8493064.1"/>
    </source>
</evidence>
<evidence type="ECO:0000256" key="7">
    <source>
        <dbReference type="ARBA" id="ARBA00023065"/>
    </source>
</evidence>
<keyword evidence="6 10" id="KW-1133">Transmembrane helix</keyword>
<feature type="transmembrane region" description="Helical" evidence="10">
    <location>
        <begin position="527"/>
        <end position="546"/>
    </location>
</feature>
<comment type="caution">
    <text evidence="12">The sequence shown here is derived from an EMBL/GenBank/DDBJ whole genome shotgun (WGS) entry which is preliminary data.</text>
</comment>
<dbReference type="InterPro" id="IPR006153">
    <property type="entry name" value="Cation/H_exchanger_TM"/>
</dbReference>
<evidence type="ECO:0000256" key="6">
    <source>
        <dbReference type="ARBA" id="ARBA00022989"/>
    </source>
</evidence>
<comment type="subcellular location">
    <subcellularLocation>
        <location evidence="1">Membrane</location>
        <topology evidence="1">Multi-pass membrane protein</topology>
    </subcellularLocation>
</comment>
<keyword evidence="4 10" id="KW-0812">Transmembrane</keyword>
<evidence type="ECO:0000259" key="11">
    <source>
        <dbReference type="PROSITE" id="PS50222"/>
    </source>
</evidence>
<organism evidence="12 13">
    <name type="scientific">Porphyridium purpureum</name>
    <name type="common">Red alga</name>
    <name type="synonym">Porphyridium cruentum</name>
    <dbReference type="NCBI Taxonomy" id="35688"/>
    <lineage>
        <taxon>Eukaryota</taxon>
        <taxon>Rhodophyta</taxon>
        <taxon>Bangiophyceae</taxon>
        <taxon>Porphyridiales</taxon>
        <taxon>Porphyridiaceae</taxon>
        <taxon>Porphyridium</taxon>
    </lineage>
</organism>
<evidence type="ECO:0000256" key="8">
    <source>
        <dbReference type="ARBA" id="ARBA00023136"/>
    </source>
</evidence>
<evidence type="ECO:0000256" key="2">
    <source>
        <dbReference type="ARBA" id="ARBA00022448"/>
    </source>
</evidence>
<dbReference type="PROSITE" id="PS50222">
    <property type="entry name" value="EF_HAND_2"/>
    <property type="match status" value="1"/>
</dbReference>
<dbReference type="GO" id="GO:0016020">
    <property type="term" value="C:membrane"/>
    <property type="evidence" value="ECO:0007669"/>
    <property type="project" value="UniProtKB-SubCell"/>
</dbReference>
<proteinExistence type="predicted"/>
<feature type="domain" description="EF-hand" evidence="11">
    <location>
        <begin position="83"/>
        <end position="118"/>
    </location>
</feature>
<dbReference type="OMA" id="FIIGPHT"/>
<dbReference type="InterPro" id="IPR045158">
    <property type="entry name" value="KEA4/5/6-like"/>
</dbReference>
<feature type="compositionally biased region" description="Low complexity" evidence="9">
    <location>
        <begin position="127"/>
        <end position="155"/>
    </location>
</feature>
<feature type="transmembrane region" description="Helical" evidence="10">
    <location>
        <begin position="612"/>
        <end position="632"/>
    </location>
</feature>
<keyword evidence="2" id="KW-0813">Transport</keyword>
<evidence type="ECO:0000256" key="1">
    <source>
        <dbReference type="ARBA" id="ARBA00004141"/>
    </source>
</evidence>
<feature type="transmembrane region" description="Helical" evidence="10">
    <location>
        <begin position="438"/>
        <end position="459"/>
    </location>
</feature>
<feature type="transmembrane region" description="Helical" evidence="10">
    <location>
        <begin position="264"/>
        <end position="283"/>
    </location>
</feature>
<evidence type="ECO:0000256" key="5">
    <source>
        <dbReference type="ARBA" id="ARBA00022729"/>
    </source>
</evidence>
<feature type="transmembrane region" description="Helical" evidence="10">
    <location>
        <begin position="552"/>
        <end position="574"/>
    </location>
</feature>
<keyword evidence="13" id="KW-1185">Reference proteome</keyword>
<dbReference type="InterPro" id="IPR038770">
    <property type="entry name" value="Na+/solute_symporter_sf"/>
</dbReference>
<gene>
    <name evidence="12" type="ORF">FVE85_9336</name>
</gene>
<feature type="transmembrane region" description="Helical" evidence="10">
    <location>
        <begin position="471"/>
        <end position="489"/>
    </location>
</feature>
<dbReference type="AlphaFoldDB" id="A0A5J4YQU3"/>
<feature type="region of interest" description="Disordered" evidence="9">
    <location>
        <begin position="119"/>
        <end position="169"/>
    </location>
</feature>
<keyword evidence="5" id="KW-0732">Signal</keyword>
<dbReference type="Gene3D" id="1.20.1530.20">
    <property type="match status" value="2"/>
</dbReference>
<evidence type="ECO:0000313" key="13">
    <source>
        <dbReference type="Proteomes" id="UP000324585"/>
    </source>
</evidence>
<protein>
    <submittedName>
        <fullName evidence="12">K(+) efflux antiporter 5</fullName>
    </submittedName>
</protein>
<dbReference type="EMBL" id="VRMN01000008">
    <property type="protein sequence ID" value="KAA8493064.1"/>
    <property type="molecule type" value="Genomic_DNA"/>
</dbReference>
<feature type="transmembrane region" description="Helical" evidence="10">
    <location>
        <begin position="240"/>
        <end position="258"/>
    </location>
</feature>
<accession>A0A5J4YQU3</accession>
<feature type="transmembrane region" description="Helical" evidence="10">
    <location>
        <begin position="218"/>
        <end position="235"/>
    </location>
</feature>
<reference evidence="13" key="1">
    <citation type="journal article" date="2019" name="Nat. Commun.">
        <title>Expansion of phycobilisome linker gene families in mesophilic red algae.</title>
        <authorList>
            <person name="Lee J."/>
            <person name="Kim D."/>
            <person name="Bhattacharya D."/>
            <person name="Yoon H.S."/>
        </authorList>
    </citation>
    <scope>NUCLEOTIDE SEQUENCE [LARGE SCALE GENOMIC DNA]</scope>
    <source>
        <strain evidence="13">CCMP 1328</strain>
    </source>
</reference>
<evidence type="ECO:0000256" key="9">
    <source>
        <dbReference type="SAM" id="MobiDB-lite"/>
    </source>
</evidence>
<dbReference type="Proteomes" id="UP000324585">
    <property type="component" value="Unassembled WGS sequence"/>
</dbReference>
<dbReference type="Pfam" id="PF00999">
    <property type="entry name" value="Na_H_Exchanger"/>
    <property type="match status" value="2"/>
</dbReference>
<dbReference type="InterPro" id="IPR018247">
    <property type="entry name" value="EF_Hand_1_Ca_BS"/>
</dbReference>
<dbReference type="PANTHER" id="PTHR16254:SF14">
    <property type="entry name" value="TRANSMEMBRANE AND COILED-COIL DOMAIN-CONTAINING PROTEIN 3"/>
    <property type="match status" value="1"/>
</dbReference>
<feature type="compositionally biased region" description="Low complexity" evidence="9">
    <location>
        <begin position="56"/>
        <end position="87"/>
    </location>
</feature>
<feature type="transmembrane region" description="Helical" evidence="10">
    <location>
        <begin position="32"/>
        <end position="53"/>
    </location>
</feature>
<feature type="transmembrane region" description="Helical" evidence="10">
    <location>
        <begin position="295"/>
        <end position="320"/>
    </location>
</feature>
<keyword evidence="8 10" id="KW-0472">Membrane</keyword>
<evidence type="ECO:0000256" key="10">
    <source>
        <dbReference type="SAM" id="Phobius"/>
    </source>
</evidence>
<name>A0A5J4YQU3_PORPP</name>
<dbReference type="InterPro" id="IPR002048">
    <property type="entry name" value="EF_hand_dom"/>
</dbReference>
<keyword evidence="3" id="KW-0050">Antiport</keyword>
<feature type="transmembrane region" description="Helical" evidence="10">
    <location>
        <begin position="404"/>
        <end position="426"/>
    </location>
</feature>